<proteinExistence type="predicted"/>
<evidence type="ECO:0000256" key="2">
    <source>
        <dbReference type="SAM" id="SignalP"/>
    </source>
</evidence>
<feature type="signal peptide" evidence="2">
    <location>
        <begin position="1"/>
        <end position="18"/>
    </location>
</feature>
<name>A0ABQ8EXU7_9FUNG</name>
<dbReference type="Proteomes" id="UP001648503">
    <property type="component" value="Unassembled WGS sequence"/>
</dbReference>
<reference evidence="3 4" key="1">
    <citation type="submission" date="2021-02" db="EMBL/GenBank/DDBJ databases">
        <title>Variation within the Batrachochytrium salamandrivorans European outbreak.</title>
        <authorList>
            <person name="Kelly M."/>
            <person name="Pasmans F."/>
            <person name="Shea T.P."/>
            <person name="Munoz J.F."/>
            <person name="Carranza S."/>
            <person name="Cuomo C.A."/>
            <person name="Martel A."/>
        </authorList>
    </citation>
    <scope>NUCLEOTIDE SEQUENCE [LARGE SCALE GENOMIC DNA]</scope>
    <source>
        <strain evidence="3 4">AMFP18/2</strain>
    </source>
</reference>
<comment type="caution">
    <text evidence="3">The sequence shown here is derived from an EMBL/GenBank/DDBJ whole genome shotgun (WGS) entry which is preliminary data.</text>
</comment>
<feature type="region of interest" description="Disordered" evidence="1">
    <location>
        <begin position="42"/>
        <end position="69"/>
    </location>
</feature>
<feature type="chain" id="PRO_5045513707" evidence="2">
    <location>
        <begin position="19"/>
        <end position="185"/>
    </location>
</feature>
<keyword evidence="4" id="KW-1185">Reference proteome</keyword>
<accession>A0ABQ8EXU7</accession>
<dbReference type="EMBL" id="JAFCIX010000501">
    <property type="protein sequence ID" value="KAH6588564.1"/>
    <property type="molecule type" value="Genomic_DNA"/>
</dbReference>
<evidence type="ECO:0000313" key="3">
    <source>
        <dbReference type="EMBL" id="KAH6588564.1"/>
    </source>
</evidence>
<evidence type="ECO:0000256" key="1">
    <source>
        <dbReference type="SAM" id="MobiDB-lite"/>
    </source>
</evidence>
<gene>
    <name evidence="3" type="ORF">BASA50_010692</name>
</gene>
<sequence>MKVRALVASAMVITSVNAGLIKKVRGWFVRRGSMSKAESLQRLLPNGPSPFQDPKATNKKLGDNSGGDDKDPVCDPIISALSFFHGKAVEFSSKIPSLRPIPYKLRKKRRREAMESDEDNPEMELIKRNLINLERKYREFWTLFIEECWTKFVRVLSPEEMIERGYFLRRRLPSTFDTTVFYWLY</sequence>
<organism evidence="3 4">
    <name type="scientific">Batrachochytrium salamandrivorans</name>
    <dbReference type="NCBI Taxonomy" id="1357716"/>
    <lineage>
        <taxon>Eukaryota</taxon>
        <taxon>Fungi</taxon>
        <taxon>Fungi incertae sedis</taxon>
        <taxon>Chytridiomycota</taxon>
        <taxon>Chytridiomycota incertae sedis</taxon>
        <taxon>Chytridiomycetes</taxon>
        <taxon>Rhizophydiales</taxon>
        <taxon>Rhizophydiales incertae sedis</taxon>
        <taxon>Batrachochytrium</taxon>
    </lineage>
</organism>
<keyword evidence="2" id="KW-0732">Signal</keyword>
<evidence type="ECO:0000313" key="4">
    <source>
        <dbReference type="Proteomes" id="UP001648503"/>
    </source>
</evidence>
<protein>
    <submittedName>
        <fullName evidence="3">Uncharacterized protein</fullName>
    </submittedName>
</protein>